<evidence type="ECO:0000256" key="1">
    <source>
        <dbReference type="ARBA" id="ARBA00004969"/>
    </source>
</evidence>
<evidence type="ECO:0000313" key="16">
    <source>
        <dbReference type="EMBL" id="ODV84971.1"/>
    </source>
</evidence>
<dbReference type="UniPathway" id="UPA00753"/>
<keyword evidence="3 14" id="KW-0444">Lipid biosynthesis</keyword>
<keyword evidence="8 14" id="KW-0256">Endoplasmic reticulum</keyword>
<evidence type="ECO:0000256" key="5">
    <source>
        <dbReference type="ARBA" id="ARBA00022679"/>
    </source>
</evidence>
<feature type="transmembrane region" description="Helical" evidence="15">
    <location>
        <begin position="62"/>
        <end position="78"/>
    </location>
</feature>
<dbReference type="PIRSF" id="PIRSF005444">
    <property type="entry name" value="PEMT"/>
    <property type="match status" value="1"/>
</dbReference>
<evidence type="ECO:0000256" key="12">
    <source>
        <dbReference type="ARBA" id="ARBA00023209"/>
    </source>
</evidence>
<dbReference type="Gene3D" id="1.20.120.1630">
    <property type="match status" value="1"/>
</dbReference>
<evidence type="ECO:0000256" key="10">
    <source>
        <dbReference type="ARBA" id="ARBA00023098"/>
    </source>
</evidence>
<dbReference type="GO" id="GO:0032259">
    <property type="term" value="P:methylation"/>
    <property type="evidence" value="ECO:0007669"/>
    <property type="project" value="UniProtKB-KW"/>
</dbReference>
<feature type="topological domain" description="Lumenal" evidence="14">
    <location>
        <begin position="1"/>
        <end position="22"/>
    </location>
</feature>
<keyword evidence="9 14" id="KW-1133">Transmembrane helix</keyword>
<dbReference type="EC" id="2.1.1.71" evidence="14"/>
<dbReference type="GO" id="GO:0006656">
    <property type="term" value="P:phosphatidylcholine biosynthetic process"/>
    <property type="evidence" value="ECO:0007669"/>
    <property type="project" value="UniProtKB-UniRule"/>
</dbReference>
<dbReference type="PANTHER" id="PTHR15458:SF5">
    <property type="entry name" value="PHOSPHATIDYLETHANOLAMINE N-METHYLTRANSFERASE"/>
    <property type="match status" value="1"/>
</dbReference>
<dbReference type="GO" id="GO:0031966">
    <property type="term" value="C:mitochondrial membrane"/>
    <property type="evidence" value="ECO:0007669"/>
    <property type="project" value="UniProtKB-SubCell"/>
</dbReference>
<dbReference type="GO" id="GO:0000773">
    <property type="term" value="F:phosphatidyl-N-methylethanolamine N-methyltransferase activity"/>
    <property type="evidence" value="ECO:0007669"/>
    <property type="project" value="UniProtKB-UniRule"/>
</dbReference>
<dbReference type="AlphaFoldDB" id="A0A1E4SZU0"/>
<reference evidence="17" key="1">
    <citation type="submission" date="2016-04" db="EMBL/GenBank/DDBJ databases">
        <title>Comparative genomics of biotechnologically important yeasts.</title>
        <authorList>
            <consortium name="DOE Joint Genome Institute"/>
            <person name="Riley R."/>
            <person name="Haridas S."/>
            <person name="Wolfe K.H."/>
            <person name="Lopes M.R."/>
            <person name="Hittinger C.T."/>
            <person name="Goker M."/>
            <person name="Salamov A."/>
            <person name="Wisecaver J."/>
            <person name="Long T.M."/>
            <person name="Aerts A.L."/>
            <person name="Barry K."/>
            <person name="Choi C."/>
            <person name="Clum A."/>
            <person name="Coughlan A.Y."/>
            <person name="Deshpande S."/>
            <person name="Douglass A.P."/>
            <person name="Hanson S.J."/>
            <person name="Klenk H.-P."/>
            <person name="Labutti K."/>
            <person name="Lapidus A."/>
            <person name="Lindquist E."/>
            <person name="Lipzen A."/>
            <person name="Meier-Kolthoff J.P."/>
            <person name="Ohm R.A."/>
            <person name="Otillar R.P."/>
            <person name="Pangilinan J."/>
            <person name="Peng Y."/>
            <person name="Rokas A."/>
            <person name="Rosa C.A."/>
            <person name="Scheuner C."/>
            <person name="Sibirny A.A."/>
            <person name="Slot J.C."/>
            <person name="Stielow J.B."/>
            <person name="Sun H."/>
            <person name="Kurtzman C.P."/>
            <person name="Blackwell M."/>
            <person name="Grigoriev I.V."/>
            <person name="Jeffries T.W."/>
        </authorList>
    </citation>
    <scope>NUCLEOTIDE SEQUENCE [LARGE SCALE GENOMIC DNA]</scope>
    <source>
        <strain evidence="17">NRRL YB-2248</strain>
    </source>
</reference>
<dbReference type="InterPro" id="IPR007318">
    <property type="entry name" value="Phopholipid_MeTrfase"/>
</dbReference>
<evidence type="ECO:0000256" key="13">
    <source>
        <dbReference type="ARBA" id="ARBA00023264"/>
    </source>
</evidence>
<keyword evidence="11 14" id="KW-0472">Membrane</keyword>
<dbReference type="GO" id="GO:0005789">
    <property type="term" value="C:endoplasmic reticulum membrane"/>
    <property type="evidence" value="ECO:0007669"/>
    <property type="project" value="UniProtKB-SubCell"/>
</dbReference>
<evidence type="ECO:0000256" key="14">
    <source>
        <dbReference type="HAMAP-Rule" id="MF_03216"/>
    </source>
</evidence>
<dbReference type="HAMAP" id="MF_03216">
    <property type="entry name" value="PLMT"/>
    <property type="match status" value="1"/>
</dbReference>
<evidence type="ECO:0000256" key="7">
    <source>
        <dbReference type="ARBA" id="ARBA00022692"/>
    </source>
</evidence>
<organism evidence="16 17">
    <name type="scientific">[Candida] arabinofermentans NRRL YB-2248</name>
    <dbReference type="NCBI Taxonomy" id="983967"/>
    <lineage>
        <taxon>Eukaryota</taxon>
        <taxon>Fungi</taxon>
        <taxon>Dikarya</taxon>
        <taxon>Ascomycota</taxon>
        <taxon>Saccharomycotina</taxon>
        <taxon>Pichiomycetes</taxon>
        <taxon>Pichiales</taxon>
        <taxon>Pichiaceae</taxon>
        <taxon>Ogataea</taxon>
        <taxon>Ogataea/Candida clade</taxon>
    </lineage>
</organism>
<keyword evidence="12 14" id="KW-0594">Phospholipid biosynthesis</keyword>
<sequence>MDFVDKAMDTYWTLAKDIDFNSNQLKCAIGFIVFNPLYWNMGARIEYNTKLLSKLAFGSSKLAVYLFSLSVFTLGLIRDHIYKEAILEQPTSDLLNNIYIKLIGLICFSIGSIFVSSSMFKLGIVGTYLGDHFGFLKDERITDFPFNVLDNPMYDGSTLCFLGTGLWYAKPAGIFASVLVYAMYQLVELIEEPFTAKIYSKREALKKSN</sequence>
<gene>
    <name evidence="16" type="ORF">CANARDRAFT_234774</name>
</gene>
<comment type="similarity">
    <text evidence="14">Belongs to the class VI-like SAM-binding methyltransferase superfamily. PEMT/PEM2 methyltransferase family.</text>
</comment>
<protein>
    <recommendedName>
        <fullName evidence="14">Phosphatidyl-N-methylethanolamine N-methyltransferase</fullName>
        <ecNumber evidence="14">2.1.1.71</ecNumber>
    </recommendedName>
    <alternativeName>
        <fullName evidence="14">Phospholipid methyltransferase</fullName>
        <shortName evidence="14">PLMT</shortName>
    </alternativeName>
</protein>
<keyword evidence="13 14" id="KW-1208">Phospholipid metabolism</keyword>
<feature type="topological domain" description="Lumenal" evidence="14">
    <location>
        <begin position="44"/>
        <end position="55"/>
    </location>
</feature>
<keyword evidence="17" id="KW-1185">Reference proteome</keyword>
<proteinExistence type="inferred from homology"/>
<dbReference type="Pfam" id="PF04191">
    <property type="entry name" value="PEMT"/>
    <property type="match status" value="1"/>
</dbReference>
<evidence type="ECO:0000256" key="9">
    <source>
        <dbReference type="ARBA" id="ARBA00022989"/>
    </source>
</evidence>
<feature type="topological domain" description="Lumenal" evidence="14">
    <location>
        <begin position="126"/>
        <end position="168"/>
    </location>
</feature>
<feature type="binding site" evidence="14">
    <location>
        <begin position="191"/>
        <end position="192"/>
    </location>
    <ligand>
        <name>S-adenosyl-L-methionine</name>
        <dbReference type="ChEBI" id="CHEBI:59789"/>
    </ligand>
</feature>
<comment type="pathway">
    <text evidence="2">Lipid metabolism.</text>
</comment>
<evidence type="ECO:0000256" key="15">
    <source>
        <dbReference type="SAM" id="Phobius"/>
    </source>
</evidence>
<evidence type="ECO:0000313" key="17">
    <source>
        <dbReference type="Proteomes" id="UP000094801"/>
    </source>
</evidence>
<comment type="subcellular location">
    <subcellularLocation>
        <location evidence="14">Endoplasmic reticulum membrane</location>
        <topology evidence="14">Multi-pass membrane protein</topology>
    </subcellularLocation>
    <subcellularLocation>
        <location evidence="14">Mitochondrion membrane</location>
        <topology evidence="14">Multi-pass membrane protein</topology>
    </subcellularLocation>
</comment>
<dbReference type="InterPro" id="IPR024960">
    <property type="entry name" value="PEMT/MFAP"/>
</dbReference>
<comment type="function">
    <text evidence="14">Catalyzes the second two steps of the methylation pathway of phosphatidylcholine biosynthesis, the SAM-dependent methylation of phosphatidylmonomethylethanolamine (PMME) to phosphatidyldimethylethanolamine (PDME) and of PDME to phosphatidylcholine (PC).</text>
</comment>
<keyword evidence="7 14" id="KW-0812">Transmembrane</keyword>
<dbReference type="EMBL" id="KV453854">
    <property type="protein sequence ID" value="ODV84971.1"/>
    <property type="molecule type" value="Genomic_DNA"/>
</dbReference>
<keyword evidence="14" id="KW-0496">Mitochondrion</keyword>
<evidence type="ECO:0000256" key="6">
    <source>
        <dbReference type="ARBA" id="ARBA00022691"/>
    </source>
</evidence>
<feature type="transmembrane region" description="Helical" evidence="15">
    <location>
        <begin position="98"/>
        <end position="115"/>
    </location>
</feature>
<dbReference type="PANTHER" id="PTHR15458">
    <property type="entry name" value="PHOSPHATIDYLETHANOLAMINE N-METHYLTRANSFERASE"/>
    <property type="match status" value="1"/>
</dbReference>
<dbReference type="PROSITE" id="PS51599">
    <property type="entry name" value="SAM_PEMT_PEM2"/>
    <property type="match status" value="1"/>
</dbReference>
<dbReference type="Proteomes" id="UP000094801">
    <property type="component" value="Unassembled WGS sequence"/>
</dbReference>
<comment type="catalytic activity">
    <reaction evidence="14">
        <text>a 1,2-diacyl-sn-glycero-3-phospho-N-methylethanolamine + S-adenosyl-L-methionine = a 1,2-diacyl-sn-glycero-3-phospho-N,N-dimethylethanolamine + S-adenosyl-L-homocysteine + H(+)</text>
        <dbReference type="Rhea" id="RHEA:32735"/>
        <dbReference type="ChEBI" id="CHEBI:15378"/>
        <dbReference type="ChEBI" id="CHEBI:57856"/>
        <dbReference type="ChEBI" id="CHEBI:59789"/>
        <dbReference type="ChEBI" id="CHEBI:64572"/>
        <dbReference type="ChEBI" id="CHEBI:64573"/>
        <dbReference type="EC" id="2.1.1.71"/>
    </reaction>
</comment>
<evidence type="ECO:0000256" key="4">
    <source>
        <dbReference type="ARBA" id="ARBA00022603"/>
    </source>
</evidence>
<keyword evidence="5 14" id="KW-0808">Transferase</keyword>
<feature type="topological domain" description="Cytoplasmic" evidence="14">
    <location>
        <begin position="78"/>
        <end position="104"/>
    </location>
</feature>
<accession>A0A1E4SZU0</accession>
<evidence type="ECO:0000256" key="2">
    <source>
        <dbReference type="ARBA" id="ARBA00005189"/>
    </source>
</evidence>
<dbReference type="OrthoDB" id="8300106at2759"/>
<keyword evidence="10 14" id="KW-0443">Lipid metabolism</keyword>
<keyword evidence="4 14" id="KW-0489">Methyltransferase</keyword>
<feature type="topological domain" description="Cytoplasmic" evidence="14">
    <location>
        <begin position="190"/>
        <end position="209"/>
    </location>
</feature>
<feature type="binding site" evidence="14">
    <location>
        <begin position="109"/>
        <end position="111"/>
    </location>
    <ligand>
        <name>S-adenosyl-L-methionine</name>
        <dbReference type="ChEBI" id="CHEBI:59789"/>
    </ligand>
</feature>
<dbReference type="STRING" id="983967.A0A1E4SZU0"/>
<comment type="pathway">
    <text evidence="1 14">Phospholipid metabolism; phosphatidylcholine biosynthesis.</text>
</comment>
<evidence type="ECO:0000256" key="8">
    <source>
        <dbReference type="ARBA" id="ARBA00022824"/>
    </source>
</evidence>
<comment type="catalytic activity">
    <reaction evidence="14">
        <text>a 1,2-diacyl-sn-glycero-3-phospho-N,N-dimethylethanolamine + S-adenosyl-L-methionine = a 1,2-diacyl-sn-glycero-3-phosphocholine + S-adenosyl-L-homocysteine + H(+)</text>
        <dbReference type="Rhea" id="RHEA:32739"/>
        <dbReference type="ChEBI" id="CHEBI:15378"/>
        <dbReference type="ChEBI" id="CHEBI:57643"/>
        <dbReference type="ChEBI" id="CHEBI:57856"/>
        <dbReference type="ChEBI" id="CHEBI:59789"/>
        <dbReference type="ChEBI" id="CHEBI:64572"/>
    </reaction>
</comment>
<name>A0A1E4SZU0_9ASCO</name>
<evidence type="ECO:0000256" key="3">
    <source>
        <dbReference type="ARBA" id="ARBA00022516"/>
    </source>
</evidence>
<evidence type="ECO:0000256" key="11">
    <source>
        <dbReference type="ARBA" id="ARBA00023136"/>
    </source>
</evidence>
<feature type="intramembrane region" description="Helical" evidence="14">
    <location>
        <begin position="23"/>
        <end position="43"/>
    </location>
</feature>
<keyword evidence="6 14" id="KW-0949">S-adenosyl-L-methionine</keyword>